<dbReference type="SMART" id="SM00829">
    <property type="entry name" value="PKS_ER"/>
    <property type="match status" value="1"/>
</dbReference>
<dbReference type="SUPFAM" id="SSF52151">
    <property type="entry name" value="FabD/lysophospholipase-like"/>
    <property type="match status" value="1"/>
</dbReference>
<dbReference type="InterPro" id="IPR009081">
    <property type="entry name" value="PP-bd_ACP"/>
</dbReference>
<evidence type="ECO:0000259" key="7">
    <source>
        <dbReference type="PROSITE" id="PS50075"/>
    </source>
</evidence>
<dbReference type="GO" id="GO:0004312">
    <property type="term" value="F:fatty acid synthase activity"/>
    <property type="evidence" value="ECO:0007669"/>
    <property type="project" value="TreeGrafter"/>
</dbReference>
<dbReference type="InterPro" id="IPR042104">
    <property type="entry name" value="PKS_dehydratase_sf"/>
</dbReference>
<evidence type="ECO:0000259" key="9">
    <source>
        <dbReference type="PROSITE" id="PS52019"/>
    </source>
</evidence>
<dbReference type="Pfam" id="PF00109">
    <property type="entry name" value="ketoacyl-synt"/>
    <property type="match status" value="1"/>
</dbReference>
<dbReference type="InterPro" id="IPR057326">
    <property type="entry name" value="KR_dom"/>
</dbReference>
<dbReference type="Pfam" id="PF16197">
    <property type="entry name" value="KAsynt_C_assoc"/>
    <property type="match status" value="1"/>
</dbReference>
<dbReference type="GO" id="GO:0016491">
    <property type="term" value="F:oxidoreductase activity"/>
    <property type="evidence" value="ECO:0007669"/>
    <property type="project" value="UniProtKB-KW"/>
</dbReference>
<dbReference type="SMART" id="SM00827">
    <property type="entry name" value="PKS_AT"/>
    <property type="match status" value="1"/>
</dbReference>
<evidence type="ECO:0000256" key="2">
    <source>
        <dbReference type="ARBA" id="ARBA00022553"/>
    </source>
</evidence>
<keyword evidence="2" id="KW-0597">Phosphoprotein</keyword>
<dbReference type="GO" id="GO:0030639">
    <property type="term" value="P:polyketide biosynthetic process"/>
    <property type="evidence" value="ECO:0007669"/>
    <property type="project" value="UniProtKB-ARBA"/>
</dbReference>
<evidence type="ECO:0000256" key="4">
    <source>
        <dbReference type="ARBA" id="ARBA00023002"/>
    </source>
</evidence>
<dbReference type="InterPro" id="IPR016035">
    <property type="entry name" value="Acyl_Trfase/lysoPLipase"/>
</dbReference>
<dbReference type="Pfam" id="PF08659">
    <property type="entry name" value="KR"/>
    <property type="match status" value="1"/>
</dbReference>
<dbReference type="Gene3D" id="3.40.47.10">
    <property type="match status" value="1"/>
</dbReference>
<dbReference type="InterPro" id="IPR013968">
    <property type="entry name" value="PKS_KR"/>
</dbReference>
<dbReference type="Gene3D" id="3.40.50.720">
    <property type="entry name" value="NAD(P)-binding Rossmann-like Domain"/>
    <property type="match status" value="3"/>
</dbReference>
<dbReference type="Gene3D" id="3.30.70.3290">
    <property type="match status" value="1"/>
</dbReference>
<dbReference type="SMART" id="SM00822">
    <property type="entry name" value="PKS_KR"/>
    <property type="match status" value="1"/>
</dbReference>
<feature type="domain" description="PKS/mFAS DH" evidence="9">
    <location>
        <begin position="921"/>
        <end position="1269"/>
    </location>
</feature>
<dbReference type="SUPFAM" id="SSF51735">
    <property type="entry name" value="NAD(P)-binding Rossmann-fold domains"/>
    <property type="match status" value="2"/>
</dbReference>
<dbReference type="InterPro" id="IPR049900">
    <property type="entry name" value="PKS_mFAS_DH"/>
</dbReference>
<dbReference type="InterPro" id="IPR016036">
    <property type="entry name" value="Malonyl_transacylase_ACP-bd"/>
</dbReference>
<dbReference type="InterPro" id="IPR032821">
    <property type="entry name" value="PKS_assoc"/>
</dbReference>
<evidence type="ECO:0000313" key="11">
    <source>
        <dbReference type="Proteomes" id="UP001302745"/>
    </source>
</evidence>
<dbReference type="Proteomes" id="UP001302745">
    <property type="component" value="Unassembled WGS sequence"/>
</dbReference>
<evidence type="ECO:0000259" key="8">
    <source>
        <dbReference type="PROSITE" id="PS52004"/>
    </source>
</evidence>
<dbReference type="PROSITE" id="PS52019">
    <property type="entry name" value="PKS_MFAS_DH"/>
    <property type="match status" value="1"/>
</dbReference>
<dbReference type="InterPro" id="IPR050091">
    <property type="entry name" value="PKS_NRPS_Biosynth_Enz"/>
</dbReference>
<dbReference type="SMART" id="SM00826">
    <property type="entry name" value="PKS_DH"/>
    <property type="match status" value="1"/>
</dbReference>
<dbReference type="InterPro" id="IPR011032">
    <property type="entry name" value="GroES-like_sf"/>
</dbReference>
<reference evidence="10" key="2">
    <citation type="submission" date="2023-05" db="EMBL/GenBank/DDBJ databases">
        <authorList>
            <consortium name="Lawrence Berkeley National Laboratory"/>
            <person name="Steindorff A."/>
            <person name="Hensen N."/>
            <person name="Bonometti L."/>
            <person name="Westerberg I."/>
            <person name="Brannstrom I.O."/>
            <person name="Guillou S."/>
            <person name="Cros-Aarteil S."/>
            <person name="Calhoun S."/>
            <person name="Haridas S."/>
            <person name="Kuo A."/>
            <person name="Mondo S."/>
            <person name="Pangilinan J."/>
            <person name="Riley R."/>
            <person name="Labutti K."/>
            <person name="Andreopoulos B."/>
            <person name="Lipzen A."/>
            <person name="Chen C."/>
            <person name="Yanf M."/>
            <person name="Daum C."/>
            <person name="Ng V."/>
            <person name="Clum A."/>
            <person name="Ohm R."/>
            <person name="Martin F."/>
            <person name="Silar P."/>
            <person name="Natvig D."/>
            <person name="Lalanne C."/>
            <person name="Gautier V."/>
            <person name="Ament-Velasquez S.L."/>
            <person name="Kruys A."/>
            <person name="Hutchinson M.I."/>
            <person name="Powell A.J."/>
            <person name="Barry K."/>
            <person name="Miller A.N."/>
            <person name="Grigoriev I.V."/>
            <person name="Debuchy R."/>
            <person name="Gladieux P."/>
            <person name="Thoren M.H."/>
            <person name="Johannesson H."/>
        </authorList>
    </citation>
    <scope>NUCLEOTIDE SEQUENCE</scope>
    <source>
        <strain evidence="10">CBS 538.74</strain>
    </source>
</reference>
<keyword evidence="1" id="KW-0596">Phosphopantetheine</keyword>
<evidence type="ECO:0000256" key="5">
    <source>
        <dbReference type="ARBA" id="ARBA00023268"/>
    </source>
</evidence>
<dbReference type="SUPFAM" id="SSF53901">
    <property type="entry name" value="Thiolase-like"/>
    <property type="match status" value="1"/>
</dbReference>
<dbReference type="PANTHER" id="PTHR43775">
    <property type="entry name" value="FATTY ACID SYNTHASE"/>
    <property type="match status" value="1"/>
</dbReference>
<keyword evidence="11" id="KW-1185">Reference proteome</keyword>
<proteinExistence type="predicted"/>
<dbReference type="SMART" id="SM00825">
    <property type="entry name" value="PKS_KS"/>
    <property type="match status" value="1"/>
</dbReference>
<name>A0AAN6VP06_9PEZI</name>
<feature type="region of interest" description="C-terminal hotdog fold" evidence="6">
    <location>
        <begin position="1116"/>
        <end position="1269"/>
    </location>
</feature>
<dbReference type="InterPro" id="IPR001227">
    <property type="entry name" value="Ac_transferase_dom_sf"/>
</dbReference>
<sequence>MADQQPMPIAIVGMSCRLPGDVSTPGEFYRMLCRKRSGWSEVPSDRFNAQAYHHPNPDKKGCFNSQGGYFVKGDISMFDAAFFDITKKEAESMDPAQRLLLECAYEAFENAGVSKEAVSGKKVGVFVGGNYNEYRVGNLRDLDHIPSFDATGTQGAFLAGRLAYYFNLRGPTFTVDTACSSSMHALHLAVQSIRAGESEQAIVGASHLITHPDIWVSMGKLRLFSDSGKTYAFDHRAKSGYARGEGAGCLILKPLAQAQADNDHIFSVITHTGVSHNGRTVGIVAPSPEEQEKLLKKVFTEANINPCDIGFFEAHGTGTKKGDPIEATAIHKAVGHHFTPQEPLYIGSAKPNIGHLECASGVVSVIKAVLMLYYGFILPNADFERVNDGIPLDEWNMQVATVQKPWPAKRKYVCVNNFGFSGSNSTCVLRSAPQVRGLEIADSGLYSPLRLFVLSANDEGALRQSVKRLGIWIEQHAELYQTTMPRNLAYTLCQRRSHLPWRVAVVAGMCGDVAKALNSHDASPARAPSEPPRLAFVYTGQGAQWFAMGRELLRTHPVFLDAIVRADGALRAIGADFSVLEELRRDKVSSRVGLAHISQPICSAIQLALTDLFASFGVKPAAVTGHSSGEIAAAYAAGALTFESAMAAAYYRGKVIVELKMTHPNLRGAMMAVGAGADQLNPMLDALNKQGGPQAVVACENSPSSTTLSGDEKAIDIVCEMFQQTGVFNRKLFVDVAYHSPHMKLIAESYLASVCHIEAPADMASSTVEFFSSLRGRKIKLADLGPQYWVDNLTQAVRFSTSLQSLCTEHCPDILVEIGPHAALKGPIMQILKTLGPAATKLSYVPTLVRGQNATQTCLEAAGQFFVRGYPVDFFAINHHREENEKPELVPSLYTYPWSRKRYWYESRLTRQHRLKPFARNDLLGTLADWSNDLEPTWRNVIRTEDLPWLKECQIQSRMVFPVAGFISMAIEAATQTALLNRLDAEWFEIKNLEISEHLFLTDGQEFEVLLNFRPLKAEDKGYHAFRISSHEVSRGWLEHCTGTVTATSGSKSSGRTRSVKVALGTEVEETTSGMVSEGSSILSDASSDSASTVSKISSSAGSDVGNDVSTPDTLDCSVQWYDVYKRLASQGMSYPTPFQSLVGVTARGTQVAAQCVVRETVSHMPLAHETPYKIHPSIIDTVLQVPLLNPASQSAEGSENGLLPSSIRHLTLQSQWSPRTGERFVVRATPEPKTASFMAELFPLLGSAAAVVSIAGLNFKPLESTRQEAAAPRKLCFKINWERAKEAEARKPGGESMSKSGASVVIVTESEDDAKDPLVATLSREIGEYTGISVRVCPLHAIKDWTSFFVVLSELKAPMLCSISETRFEQVKKLLIQAPGLMWVTRGATRFPTRPSTNMALGLIRTARSERGAIAASLDLSPHSKLNIAAQVVLIRDAFNRSVLSENEEVEMEFAEDDGKLVVPRMTPDEKLNLDVHRSLGSSAPYQQNFHQSGRRLRLASRADSSSVNNLYFEDVPLTPPADDEVDILVVASALSQDDTRTGTKDKPDTAIPRSCSGIVTHVGRGVEGVRPGDRVCALAEGAFGTHARARFTSVAVIPATLSMEDAACIPGPLLAAHYALAKVAEVEPGERVLVQLSGPGGVAAVEVARKLGADLYALVQNEEQGAVARRAGLSPERIFDANSIYLRQKLEEATLGEGMGVVLALSGKETARAWECLGNFGRFVEIRTPGAHQRTRPELGVNATFSSISLVSMAAERPKAVALSLKDIIHDIESHAITPPTAAAVVPVSEIFRGIRMVSKGAVESVVAVVGRKERVQALHRERTSIFRQTGTHLIVGGTGGLGRSMAKYMIEHGARNIVLLSRSGGGKETVQQLQREMQRHGARVLVMKCDASDEVQVRQLVGDCQRALPPICGVTHAAMVLRDVLLENMSHEDYQQVIRPKVSGAWNLHKVLAAHRVRLDYFVVLSSAAGIHGSRGQGAYAAANTFLDSFIGFRVGKGLPGTSLDLTAVTGAGYLAENAERQEAILGNFGHETVSEDEVLALLSAAVRGICGPQCLTGLKLHLGSDGQWPYYANDARFVNLKAECLAAAEREGLVPKQAVSPGSAFRAAKSDEEAANIAAEGVVQKLSEVLTIAVEDLDVARNITSYGLDSLTAIELRNWIAKELRANLQILELLSSGTINDLAALIVQKTRSA</sequence>
<feature type="domain" description="Ketosynthase family 3 (KS3)" evidence="8">
    <location>
        <begin position="6"/>
        <end position="431"/>
    </location>
</feature>
<feature type="region of interest" description="N-terminal hotdog fold" evidence="6">
    <location>
        <begin position="921"/>
        <end position="1052"/>
    </location>
</feature>
<feature type="domain" description="Carrier" evidence="7">
    <location>
        <begin position="2117"/>
        <end position="2194"/>
    </location>
</feature>
<reference evidence="10" key="1">
    <citation type="journal article" date="2023" name="Mol. Phylogenet. Evol.">
        <title>Genome-scale phylogeny and comparative genomics of the fungal order Sordariales.</title>
        <authorList>
            <person name="Hensen N."/>
            <person name="Bonometti L."/>
            <person name="Westerberg I."/>
            <person name="Brannstrom I.O."/>
            <person name="Guillou S."/>
            <person name="Cros-Aarteil S."/>
            <person name="Calhoun S."/>
            <person name="Haridas S."/>
            <person name="Kuo A."/>
            <person name="Mondo S."/>
            <person name="Pangilinan J."/>
            <person name="Riley R."/>
            <person name="LaButti K."/>
            <person name="Andreopoulos B."/>
            <person name="Lipzen A."/>
            <person name="Chen C."/>
            <person name="Yan M."/>
            <person name="Daum C."/>
            <person name="Ng V."/>
            <person name="Clum A."/>
            <person name="Steindorff A."/>
            <person name="Ohm R.A."/>
            <person name="Martin F."/>
            <person name="Silar P."/>
            <person name="Natvig D.O."/>
            <person name="Lalanne C."/>
            <person name="Gautier V."/>
            <person name="Ament-Velasquez S.L."/>
            <person name="Kruys A."/>
            <person name="Hutchinson M.I."/>
            <person name="Powell A.J."/>
            <person name="Barry K."/>
            <person name="Miller A.N."/>
            <person name="Grigoriev I.V."/>
            <person name="Debuchy R."/>
            <person name="Gladieux P."/>
            <person name="Hiltunen Thoren M."/>
            <person name="Johannesson H."/>
        </authorList>
    </citation>
    <scope>NUCLEOTIDE SEQUENCE</scope>
    <source>
        <strain evidence="10">CBS 538.74</strain>
    </source>
</reference>
<dbReference type="SUPFAM" id="SSF50129">
    <property type="entry name" value="GroES-like"/>
    <property type="match status" value="1"/>
</dbReference>
<dbReference type="InterPro" id="IPR036736">
    <property type="entry name" value="ACP-like_sf"/>
</dbReference>
<dbReference type="InterPro" id="IPR049551">
    <property type="entry name" value="PKS_DH_C"/>
</dbReference>
<evidence type="ECO:0000256" key="3">
    <source>
        <dbReference type="ARBA" id="ARBA00022679"/>
    </source>
</evidence>
<dbReference type="InterPro" id="IPR020841">
    <property type="entry name" value="PKS_Beta-ketoAc_synthase_dom"/>
</dbReference>
<dbReference type="GO" id="GO:0006633">
    <property type="term" value="P:fatty acid biosynthetic process"/>
    <property type="evidence" value="ECO:0007669"/>
    <property type="project" value="InterPro"/>
</dbReference>
<dbReference type="InterPro" id="IPR016039">
    <property type="entry name" value="Thiolase-like"/>
</dbReference>
<dbReference type="Pfam" id="PF23297">
    <property type="entry name" value="ACP_SdgA_C"/>
    <property type="match status" value="1"/>
</dbReference>
<dbReference type="PANTHER" id="PTHR43775:SF13">
    <property type="entry name" value="POLYKETIDE SYNTHASE 1"/>
    <property type="match status" value="1"/>
</dbReference>
<accession>A0AAN6VP06</accession>
<dbReference type="InterPro" id="IPR020807">
    <property type="entry name" value="PKS_DH"/>
</dbReference>
<dbReference type="CDD" id="cd05195">
    <property type="entry name" value="enoyl_red"/>
    <property type="match status" value="1"/>
</dbReference>
<dbReference type="PROSITE" id="PS00012">
    <property type="entry name" value="PHOSPHOPANTETHEINE"/>
    <property type="match status" value="1"/>
</dbReference>
<dbReference type="Pfam" id="PF00698">
    <property type="entry name" value="Acyl_transf_1"/>
    <property type="match status" value="1"/>
</dbReference>
<dbReference type="SUPFAM" id="SSF47336">
    <property type="entry name" value="ACP-like"/>
    <property type="match status" value="1"/>
</dbReference>
<keyword evidence="3" id="KW-0808">Transferase</keyword>
<dbReference type="Gene3D" id="1.10.1200.10">
    <property type="entry name" value="ACP-like"/>
    <property type="match status" value="1"/>
</dbReference>
<dbReference type="SUPFAM" id="SSF55048">
    <property type="entry name" value="Probable ACP-binding domain of malonyl-CoA ACP transacylase"/>
    <property type="match status" value="1"/>
</dbReference>
<dbReference type="InterPro" id="IPR014043">
    <property type="entry name" value="Acyl_transferase_dom"/>
</dbReference>
<dbReference type="InterPro" id="IPR014030">
    <property type="entry name" value="Ketoacyl_synth_N"/>
</dbReference>
<dbReference type="InterPro" id="IPR014031">
    <property type="entry name" value="Ketoacyl_synth_C"/>
</dbReference>
<dbReference type="InterPro" id="IPR056501">
    <property type="entry name" value="NAD-bd_HRPKS_sdrA"/>
</dbReference>
<dbReference type="GO" id="GO:0004315">
    <property type="term" value="F:3-oxoacyl-[acyl-carrier-protein] synthase activity"/>
    <property type="evidence" value="ECO:0007669"/>
    <property type="project" value="InterPro"/>
</dbReference>
<dbReference type="GO" id="GO:0031177">
    <property type="term" value="F:phosphopantetheine binding"/>
    <property type="evidence" value="ECO:0007669"/>
    <property type="project" value="InterPro"/>
</dbReference>
<evidence type="ECO:0000256" key="1">
    <source>
        <dbReference type="ARBA" id="ARBA00022450"/>
    </source>
</evidence>
<comment type="caution">
    <text evidence="10">The sequence shown here is derived from an EMBL/GenBank/DDBJ whole genome shotgun (WGS) entry which is preliminary data.</text>
</comment>
<dbReference type="PROSITE" id="PS50075">
    <property type="entry name" value="CARRIER"/>
    <property type="match status" value="1"/>
</dbReference>
<gene>
    <name evidence="10" type="ORF">C8A00DRAFT_15021</name>
</gene>
<dbReference type="SMART" id="SM00823">
    <property type="entry name" value="PKS_PP"/>
    <property type="match status" value="1"/>
</dbReference>
<keyword evidence="4" id="KW-0560">Oxidoreductase</keyword>
<dbReference type="Pfam" id="PF14765">
    <property type="entry name" value="PS-DH"/>
    <property type="match status" value="1"/>
</dbReference>
<dbReference type="InterPro" id="IPR020806">
    <property type="entry name" value="PKS_PP-bd"/>
</dbReference>
<dbReference type="CDD" id="cd00833">
    <property type="entry name" value="PKS"/>
    <property type="match status" value="1"/>
</dbReference>
<dbReference type="Gene3D" id="3.40.366.10">
    <property type="entry name" value="Malonyl-Coenzyme A Acyl Carrier Protein, domain 2"/>
    <property type="match status" value="1"/>
</dbReference>
<dbReference type="InterPro" id="IPR020843">
    <property type="entry name" value="ER"/>
</dbReference>
<dbReference type="PROSITE" id="PS52004">
    <property type="entry name" value="KS3_2"/>
    <property type="match status" value="1"/>
</dbReference>
<organism evidence="10 11">
    <name type="scientific">Chaetomidium leptoderma</name>
    <dbReference type="NCBI Taxonomy" id="669021"/>
    <lineage>
        <taxon>Eukaryota</taxon>
        <taxon>Fungi</taxon>
        <taxon>Dikarya</taxon>
        <taxon>Ascomycota</taxon>
        <taxon>Pezizomycotina</taxon>
        <taxon>Sordariomycetes</taxon>
        <taxon>Sordariomycetidae</taxon>
        <taxon>Sordariales</taxon>
        <taxon>Chaetomiaceae</taxon>
        <taxon>Chaetomidium</taxon>
    </lineage>
</organism>
<dbReference type="PROSITE" id="PS00606">
    <property type="entry name" value="KS3_1"/>
    <property type="match status" value="1"/>
</dbReference>
<comment type="caution">
    <text evidence="6">Lacks conserved residue(s) required for the propagation of feature annotation.</text>
</comment>
<dbReference type="Pfam" id="PF23114">
    <property type="entry name" value="NAD-bd_HRPKS_sdrA"/>
    <property type="match status" value="1"/>
</dbReference>
<keyword evidence="5" id="KW-0511">Multifunctional enzyme</keyword>
<dbReference type="Pfam" id="PF02801">
    <property type="entry name" value="Ketoacyl-synt_C"/>
    <property type="match status" value="1"/>
</dbReference>
<dbReference type="InterPro" id="IPR049552">
    <property type="entry name" value="PKS_DH_N"/>
</dbReference>
<evidence type="ECO:0000313" key="10">
    <source>
        <dbReference type="EMBL" id="KAK4153766.1"/>
    </source>
</evidence>
<dbReference type="Gene3D" id="3.90.180.10">
    <property type="entry name" value="Medium-chain alcohol dehydrogenases, catalytic domain"/>
    <property type="match status" value="1"/>
</dbReference>
<protein>
    <submittedName>
        <fullName evidence="10">Polyketide synthase</fullName>
    </submittedName>
</protein>
<dbReference type="Pfam" id="PF21089">
    <property type="entry name" value="PKS_DH_N"/>
    <property type="match status" value="1"/>
</dbReference>
<dbReference type="InterPro" id="IPR036291">
    <property type="entry name" value="NAD(P)-bd_dom_sf"/>
</dbReference>
<evidence type="ECO:0000256" key="6">
    <source>
        <dbReference type="PROSITE-ProRule" id="PRU01363"/>
    </source>
</evidence>
<dbReference type="InterPro" id="IPR006162">
    <property type="entry name" value="Ppantetheine_attach_site"/>
</dbReference>
<dbReference type="Gene3D" id="3.10.129.110">
    <property type="entry name" value="Polyketide synthase dehydratase"/>
    <property type="match status" value="1"/>
</dbReference>
<dbReference type="EMBL" id="MU856930">
    <property type="protein sequence ID" value="KAK4153766.1"/>
    <property type="molecule type" value="Genomic_DNA"/>
</dbReference>
<dbReference type="InterPro" id="IPR018201">
    <property type="entry name" value="Ketoacyl_synth_AS"/>
</dbReference>